<organism evidence="1 2">
    <name type="scientific">Trichinella spiralis</name>
    <name type="common">Trichina worm</name>
    <dbReference type="NCBI Taxonomy" id="6334"/>
    <lineage>
        <taxon>Eukaryota</taxon>
        <taxon>Metazoa</taxon>
        <taxon>Ecdysozoa</taxon>
        <taxon>Nematoda</taxon>
        <taxon>Enoplea</taxon>
        <taxon>Dorylaimia</taxon>
        <taxon>Trichinellida</taxon>
        <taxon>Trichinellidae</taxon>
        <taxon>Trichinella</taxon>
    </lineage>
</organism>
<proteinExistence type="predicted"/>
<evidence type="ECO:0000313" key="1">
    <source>
        <dbReference type="EMBL" id="KRY35265.1"/>
    </source>
</evidence>
<sequence length="62" mass="6751">MKIKSSLSEAAATSNSVLIKGKKIHGSVVKFNETTPYSHLPIVYLKKYTITRGPDAFIAISV</sequence>
<reference evidence="1 2" key="1">
    <citation type="submission" date="2015-01" db="EMBL/GenBank/DDBJ databases">
        <title>Evolution of Trichinella species and genotypes.</title>
        <authorList>
            <person name="Korhonen P.K."/>
            <person name="Edoardo P."/>
            <person name="Giuseppe L.R."/>
            <person name="Gasser R.B."/>
        </authorList>
    </citation>
    <scope>NUCLEOTIDE SEQUENCE [LARGE SCALE GENOMIC DNA]</scope>
    <source>
        <strain evidence="1">ISS3</strain>
    </source>
</reference>
<comment type="caution">
    <text evidence="1">The sequence shown here is derived from an EMBL/GenBank/DDBJ whole genome shotgun (WGS) entry which is preliminary data.</text>
</comment>
<dbReference type="Proteomes" id="UP000054776">
    <property type="component" value="Unassembled WGS sequence"/>
</dbReference>
<dbReference type="EMBL" id="JYDH01000056">
    <property type="protein sequence ID" value="KRY35265.1"/>
    <property type="molecule type" value="Genomic_DNA"/>
</dbReference>
<name>A0A0V1BEG6_TRISP</name>
<gene>
    <name evidence="1" type="ORF">T01_4161</name>
</gene>
<evidence type="ECO:0000313" key="2">
    <source>
        <dbReference type="Proteomes" id="UP000054776"/>
    </source>
</evidence>
<dbReference type="AlphaFoldDB" id="A0A0V1BEG6"/>
<dbReference type="InParanoid" id="A0A0V1BEG6"/>
<keyword evidence="2" id="KW-1185">Reference proteome</keyword>
<accession>A0A0V1BEG6</accession>
<protein>
    <submittedName>
        <fullName evidence="1">Uncharacterized protein</fullName>
    </submittedName>
</protein>